<accession>A0A4R1EXX2</accession>
<keyword evidence="5" id="KW-0411">Iron-sulfur</keyword>
<dbReference type="GO" id="GO:0051537">
    <property type="term" value="F:2 iron, 2 sulfur cluster binding"/>
    <property type="evidence" value="ECO:0007669"/>
    <property type="project" value="UniProtKB-KW"/>
</dbReference>
<gene>
    <name evidence="10" type="ORF">EV695_3588</name>
</gene>
<evidence type="ECO:0000256" key="1">
    <source>
        <dbReference type="ARBA" id="ARBA00014474"/>
    </source>
</evidence>
<name>A0A4R1EXX2_9GAMM</name>
<dbReference type="InterPro" id="IPR000551">
    <property type="entry name" value="MerR-type_HTH_dom"/>
</dbReference>
<evidence type="ECO:0000259" key="9">
    <source>
        <dbReference type="PROSITE" id="PS50937"/>
    </source>
</evidence>
<dbReference type="PROSITE" id="PS50937">
    <property type="entry name" value="HTH_MERR_2"/>
    <property type="match status" value="1"/>
</dbReference>
<evidence type="ECO:0000313" key="11">
    <source>
        <dbReference type="Proteomes" id="UP000294887"/>
    </source>
</evidence>
<dbReference type="AlphaFoldDB" id="A0A4R1EXX2"/>
<keyword evidence="4" id="KW-0408">Iron</keyword>
<dbReference type="GO" id="GO:0003677">
    <property type="term" value="F:DNA binding"/>
    <property type="evidence" value="ECO:0007669"/>
    <property type="project" value="UniProtKB-KW"/>
</dbReference>
<keyword evidence="8" id="KW-0804">Transcription</keyword>
<dbReference type="PANTHER" id="PTHR30204">
    <property type="entry name" value="REDOX-CYCLING DRUG-SENSING TRANSCRIPTIONAL ACTIVATOR SOXR"/>
    <property type="match status" value="1"/>
</dbReference>
<proteinExistence type="predicted"/>
<dbReference type="GO" id="GO:0003700">
    <property type="term" value="F:DNA-binding transcription factor activity"/>
    <property type="evidence" value="ECO:0007669"/>
    <property type="project" value="InterPro"/>
</dbReference>
<dbReference type="SMART" id="SM00422">
    <property type="entry name" value="HTH_MERR"/>
    <property type="match status" value="1"/>
</dbReference>
<dbReference type="InterPro" id="IPR015358">
    <property type="entry name" value="Tscrpt_reg_MerR_DNA-bd"/>
</dbReference>
<keyword evidence="11" id="KW-1185">Reference proteome</keyword>
<evidence type="ECO:0000256" key="7">
    <source>
        <dbReference type="ARBA" id="ARBA00023125"/>
    </source>
</evidence>
<evidence type="ECO:0000256" key="2">
    <source>
        <dbReference type="ARBA" id="ARBA00022714"/>
    </source>
</evidence>
<keyword evidence="3" id="KW-0479">Metal-binding</keyword>
<dbReference type="GO" id="GO:0006979">
    <property type="term" value="P:response to oxidative stress"/>
    <property type="evidence" value="ECO:0007669"/>
    <property type="project" value="InterPro"/>
</dbReference>
<sequence length="158" mass="17786">MTIFYVMKNDPFMSIGQIAKRTGSNVSAIRFYATENLIPFTRSPSGHRLFHRSVIRRISFILISQNLGYSLQEIKGALDSLPENRTPTKADWERLSKKFSQDIESRIKQLKELQSKLSGCIGCGCLSLKKCELYNAGDYISKNGSGARFLLGDKPDES</sequence>
<dbReference type="PANTHER" id="PTHR30204:SF0">
    <property type="entry name" value="REDOX-SENSITIVE TRANSCRIPTIONAL ACTIVATOR SOXR"/>
    <property type="match status" value="1"/>
</dbReference>
<dbReference type="InterPro" id="IPR009061">
    <property type="entry name" value="DNA-bd_dom_put_sf"/>
</dbReference>
<organism evidence="10 11">
    <name type="scientific">Cocleimonas flava</name>
    <dbReference type="NCBI Taxonomy" id="634765"/>
    <lineage>
        <taxon>Bacteria</taxon>
        <taxon>Pseudomonadati</taxon>
        <taxon>Pseudomonadota</taxon>
        <taxon>Gammaproteobacteria</taxon>
        <taxon>Thiotrichales</taxon>
        <taxon>Thiotrichaceae</taxon>
        <taxon>Cocleimonas</taxon>
    </lineage>
</organism>
<evidence type="ECO:0000256" key="6">
    <source>
        <dbReference type="ARBA" id="ARBA00023015"/>
    </source>
</evidence>
<dbReference type="InterPro" id="IPR047057">
    <property type="entry name" value="MerR_fam"/>
</dbReference>
<dbReference type="EMBL" id="SMFQ01000005">
    <property type="protein sequence ID" value="TCJ82851.1"/>
    <property type="molecule type" value="Genomic_DNA"/>
</dbReference>
<dbReference type="CDD" id="cd01110">
    <property type="entry name" value="HTH_SoxR"/>
    <property type="match status" value="1"/>
</dbReference>
<protein>
    <recommendedName>
        <fullName evidence="1">Redox-sensitive transcriptional activator SoxR</fullName>
    </recommendedName>
</protein>
<keyword evidence="7" id="KW-0238">DNA-binding</keyword>
<reference evidence="10 11" key="1">
    <citation type="submission" date="2019-03" db="EMBL/GenBank/DDBJ databases">
        <title>Genomic Encyclopedia of Type Strains, Phase IV (KMG-IV): sequencing the most valuable type-strain genomes for metagenomic binning, comparative biology and taxonomic classification.</title>
        <authorList>
            <person name="Goeker M."/>
        </authorList>
    </citation>
    <scope>NUCLEOTIDE SEQUENCE [LARGE SCALE GENOMIC DNA]</scope>
    <source>
        <strain evidence="10 11">DSM 24830</strain>
    </source>
</reference>
<keyword evidence="6" id="KW-0805">Transcription regulation</keyword>
<evidence type="ECO:0000256" key="5">
    <source>
        <dbReference type="ARBA" id="ARBA00023014"/>
    </source>
</evidence>
<dbReference type="InterPro" id="IPR010211">
    <property type="entry name" value="Redox-sen_tscrpt-act_SoxR"/>
</dbReference>
<evidence type="ECO:0000256" key="3">
    <source>
        <dbReference type="ARBA" id="ARBA00022723"/>
    </source>
</evidence>
<dbReference type="Proteomes" id="UP000294887">
    <property type="component" value="Unassembled WGS sequence"/>
</dbReference>
<evidence type="ECO:0000313" key="10">
    <source>
        <dbReference type="EMBL" id="TCJ82851.1"/>
    </source>
</evidence>
<dbReference type="Pfam" id="PF09278">
    <property type="entry name" value="MerR-DNA-bind"/>
    <property type="match status" value="1"/>
</dbReference>
<keyword evidence="2" id="KW-0001">2Fe-2S</keyword>
<dbReference type="NCBIfam" id="TIGR01950">
    <property type="entry name" value="SoxR"/>
    <property type="match status" value="1"/>
</dbReference>
<dbReference type="RefSeq" id="WP_207907148.1">
    <property type="nucleotide sequence ID" value="NZ_SMFQ01000005.1"/>
</dbReference>
<evidence type="ECO:0000256" key="4">
    <source>
        <dbReference type="ARBA" id="ARBA00023004"/>
    </source>
</evidence>
<comment type="caution">
    <text evidence="10">The sequence shown here is derived from an EMBL/GenBank/DDBJ whole genome shotgun (WGS) entry which is preliminary data.</text>
</comment>
<dbReference type="Pfam" id="PF00376">
    <property type="entry name" value="MerR"/>
    <property type="match status" value="1"/>
</dbReference>
<dbReference type="GO" id="GO:0046872">
    <property type="term" value="F:metal ion binding"/>
    <property type="evidence" value="ECO:0007669"/>
    <property type="project" value="UniProtKB-KW"/>
</dbReference>
<feature type="domain" description="HTH merR-type" evidence="9">
    <location>
        <begin position="12"/>
        <end position="80"/>
    </location>
</feature>
<dbReference type="Gene3D" id="1.10.1660.10">
    <property type="match status" value="1"/>
</dbReference>
<dbReference type="PRINTS" id="PR00040">
    <property type="entry name" value="HTHMERR"/>
</dbReference>
<dbReference type="SUPFAM" id="SSF46955">
    <property type="entry name" value="Putative DNA-binding domain"/>
    <property type="match status" value="1"/>
</dbReference>
<evidence type="ECO:0000256" key="8">
    <source>
        <dbReference type="ARBA" id="ARBA00023163"/>
    </source>
</evidence>